<dbReference type="Proteomes" id="UP001375240">
    <property type="component" value="Unassembled WGS sequence"/>
</dbReference>
<protein>
    <recommendedName>
        <fullName evidence="5">Centrosomin N-terminal motif 1 domain-containing protein</fullName>
    </recommendedName>
</protein>
<evidence type="ECO:0000256" key="3">
    <source>
        <dbReference type="SAM" id="Coils"/>
    </source>
</evidence>
<sequence>MGLRELENYTSSLRKENFGLKLELFHRREKDARRYAPADGTISQIEEARKLRKLLRETQQTIEEQGQSLNEAHQKISALDRQVLDLRTHLQNCQCQTKTFENGYTDQKKAEMDLNEPHLRPSNIYQNVRSNFLNGQYDEMNYPPTDVPASSSVHQDLQADDDDDDDASPTSDTIT</sequence>
<feature type="compositionally biased region" description="Acidic residues" evidence="4">
    <location>
        <begin position="158"/>
        <end position="167"/>
    </location>
</feature>
<dbReference type="Pfam" id="PF07989">
    <property type="entry name" value="Cnn_1N"/>
    <property type="match status" value="1"/>
</dbReference>
<comment type="caution">
    <text evidence="6">The sequence shown here is derived from an EMBL/GenBank/DDBJ whole genome shotgun (WGS) entry which is preliminary data.</text>
</comment>
<feature type="coiled-coil region" evidence="3">
    <location>
        <begin position="45"/>
        <end position="82"/>
    </location>
</feature>
<evidence type="ECO:0000313" key="7">
    <source>
        <dbReference type="Proteomes" id="UP001375240"/>
    </source>
</evidence>
<keyword evidence="2" id="KW-0963">Cytoplasm</keyword>
<keyword evidence="7" id="KW-1185">Reference proteome</keyword>
<dbReference type="InterPro" id="IPR012943">
    <property type="entry name" value="Cnn_1N"/>
</dbReference>
<dbReference type="EMBL" id="JAVHNQ010000014">
    <property type="protein sequence ID" value="KAK6332728.1"/>
    <property type="molecule type" value="Genomic_DNA"/>
</dbReference>
<evidence type="ECO:0000259" key="5">
    <source>
        <dbReference type="Pfam" id="PF07989"/>
    </source>
</evidence>
<name>A0AAV9U3W3_9PEZI</name>
<feature type="region of interest" description="Disordered" evidence="4">
    <location>
        <begin position="135"/>
        <end position="175"/>
    </location>
</feature>
<dbReference type="GO" id="GO:0005737">
    <property type="term" value="C:cytoplasm"/>
    <property type="evidence" value="ECO:0007669"/>
    <property type="project" value="UniProtKB-SubCell"/>
</dbReference>
<evidence type="ECO:0000256" key="4">
    <source>
        <dbReference type="SAM" id="MobiDB-lite"/>
    </source>
</evidence>
<evidence type="ECO:0000256" key="2">
    <source>
        <dbReference type="ARBA" id="ARBA00022490"/>
    </source>
</evidence>
<evidence type="ECO:0000313" key="6">
    <source>
        <dbReference type="EMBL" id="KAK6332728.1"/>
    </source>
</evidence>
<reference evidence="6 7" key="1">
    <citation type="submission" date="2019-10" db="EMBL/GenBank/DDBJ databases">
        <authorList>
            <person name="Palmer J.M."/>
        </authorList>
    </citation>
    <scope>NUCLEOTIDE SEQUENCE [LARGE SCALE GENOMIC DNA]</scope>
    <source>
        <strain evidence="6 7">TWF696</strain>
    </source>
</reference>
<dbReference type="AlphaFoldDB" id="A0AAV9U3W3"/>
<proteinExistence type="predicted"/>
<evidence type="ECO:0000256" key="1">
    <source>
        <dbReference type="ARBA" id="ARBA00004496"/>
    </source>
</evidence>
<feature type="domain" description="Centrosomin N-terminal motif 1" evidence="5">
    <location>
        <begin position="3"/>
        <end position="76"/>
    </location>
</feature>
<comment type="subcellular location">
    <subcellularLocation>
        <location evidence="1">Cytoplasm</location>
    </subcellularLocation>
</comment>
<dbReference type="GO" id="GO:0005815">
    <property type="term" value="C:microtubule organizing center"/>
    <property type="evidence" value="ECO:0007669"/>
    <property type="project" value="InterPro"/>
</dbReference>
<gene>
    <name evidence="6" type="ORF">TWF696_002751</name>
</gene>
<organism evidence="6 7">
    <name type="scientific">Orbilia brochopaga</name>
    <dbReference type="NCBI Taxonomy" id="3140254"/>
    <lineage>
        <taxon>Eukaryota</taxon>
        <taxon>Fungi</taxon>
        <taxon>Dikarya</taxon>
        <taxon>Ascomycota</taxon>
        <taxon>Pezizomycotina</taxon>
        <taxon>Orbiliomycetes</taxon>
        <taxon>Orbiliales</taxon>
        <taxon>Orbiliaceae</taxon>
        <taxon>Orbilia</taxon>
    </lineage>
</organism>
<keyword evidence="3" id="KW-0175">Coiled coil</keyword>
<accession>A0AAV9U3W3</accession>